<sequence>MNKLHKETDARIIIDRLLREAGWDIEDKQQVSTEEAAADGRADYLLKDQNGIPLAVIEAKRFSTEPTLAQQQARDYAESINAPFVFLSNGEIIYFWDYKNNSARLVDSFYSQEDLHRRNMLSKRVKSLKEIPFPTKFFYLNEELIVRPYQTSAIEAVDKEIEQGKRRILIEMATGTGKTLTIAMIMKRLFEAGLIQRVLFLVDRKQLAEQAKDVFAEYLKDTPSKVWYGGKPKELGQIVIGTLPTIASQLERFGPGHFDLVVTDECHRSIYNIYRDLLNHFDALHISSH</sequence>
<dbReference type="SMART" id="SM00487">
    <property type="entry name" value="DEXDc"/>
    <property type="match status" value="1"/>
</dbReference>
<dbReference type="GO" id="GO:0009035">
    <property type="term" value="F:type I site-specific deoxyribonuclease activity"/>
    <property type="evidence" value="ECO:0007669"/>
    <property type="project" value="UniProtKB-EC"/>
</dbReference>
<comment type="caution">
    <text evidence="2">The sequence shown here is derived from an EMBL/GenBank/DDBJ whole genome shotgun (WGS) entry which is preliminary data.</text>
</comment>
<accession>A0A1F5H523</accession>
<evidence type="ECO:0000313" key="3">
    <source>
        <dbReference type="Proteomes" id="UP000177039"/>
    </source>
</evidence>
<feature type="domain" description="Helicase ATP-binding" evidence="1">
    <location>
        <begin position="159"/>
        <end position="289"/>
    </location>
</feature>
<dbReference type="Gene3D" id="3.90.1570.30">
    <property type="match status" value="1"/>
</dbReference>
<dbReference type="GO" id="GO:0003677">
    <property type="term" value="F:DNA binding"/>
    <property type="evidence" value="ECO:0007669"/>
    <property type="project" value="UniProtKB-KW"/>
</dbReference>
<dbReference type="Gene3D" id="3.40.50.300">
    <property type="entry name" value="P-loop containing nucleotide triphosphate hydrolases"/>
    <property type="match status" value="1"/>
</dbReference>
<name>A0A1F5H523_9BACT</name>
<dbReference type="InterPro" id="IPR050742">
    <property type="entry name" value="Helicase_Restrict-Modif_Enz"/>
</dbReference>
<dbReference type="InterPro" id="IPR007409">
    <property type="entry name" value="Restrct_endonuc_type1_HsdR_N"/>
</dbReference>
<dbReference type="GO" id="GO:0009307">
    <property type="term" value="P:DNA restriction-modification system"/>
    <property type="evidence" value="ECO:0007669"/>
    <property type="project" value="UniProtKB-KW"/>
</dbReference>
<proteinExistence type="predicted"/>
<dbReference type="InterPro" id="IPR014001">
    <property type="entry name" value="Helicase_ATP-bd"/>
</dbReference>
<dbReference type="Pfam" id="PF04313">
    <property type="entry name" value="HSDR_N"/>
    <property type="match status" value="1"/>
</dbReference>
<dbReference type="PROSITE" id="PS51192">
    <property type="entry name" value="HELICASE_ATP_BIND_1"/>
    <property type="match status" value="1"/>
</dbReference>
<dbReference type="Pfam" id="PF04851">
    <property type="entry name" value="ResIII"/>
    <property type="match status" value="1"/>
</dbReference>
<dbReference type="EMBL" id="MFBT01000020">
    <property type="protein sequence ID" value="OGD99266.1"/>
    <property type="molecule type" value="Genomic_DNA"/>
</dbReference>
<dbReference type="CDD" id="cd18032">
    <property type="entry name" value="DEXHc_RE_I_III_res"/>
    <property type="match status" value="1"/>
</dbReference>
<reference evidence="2 3" key="1">
    <citation type="journal article" date="2016" name="Nat. Commun.">
        <title>Thousands of microbial genomes shed light on interconnected biogeochemical processes in an aquifer system.</title>
        <authorList>
            <person name="Anantharaman K."/>
            <person name="Brown C.T."/>
            <person name="Hug L.A."/>
            <person name="Sharon I."/>
            <person name="Castelle C.J."/>
            <person name="Probst A.J."/>
            <person name="Thomas B.C."/>
            <person name="Singh A."/>
            <person name="Wilkins M.J."/>
            <person name="Karaoz U."/>
            <person name="Brodie E.L."/>
            <person name="Williams K.H."/>
            <person name="Hubbard S.S."/>
            <person name="Banfield J.F."/>
        </authorList>
    </citation>
    <scope>NUCLEOTIDE SEQUENCE [LARGE SCALE GENOMIC DNA]</scope>
</reference>
<gene>
    <name evidence="2" type="ORF">A3B54_04020</name>
</gene>
<dbReference type="InterPro" id="IPR006935">
    <property type="entry name" value="Helicase/UvrB_N"/>
</dbReference>
<organism evidence="2 3">
    <name type="scientific">Candidatus Curtissbacteria bacterium RIFCSPLOWO2_01_FULL_42_50</name>
    <dbReference type="NCBI Taxonomy" id="1797730"/>
    <lineage>
        <taxon>Bacteria</taxon>
        <taxon>Candidatus Curtissiibacteriota</taxon>
    </lineage>
</organism>
<dbReference type="PANTHER" id="PTHR47396">
    <property type="entry name" value="TYPE I RESTRICTION ENZYME ECOKI R PROTEIN"/>
    <property type="match status" value="1"/>
</dbReference>
<dbReference type="PANTHER" id="PTHR47396:SF1">
    <property type="entry name" value="ATP-DEPENDENT HELICASE IRC3-RELATED"/>
    <property type="match status" value="1"/>
</dbReference>
<evidence type="ECO:0000259" key="1">
    <source>
        <dbReference type="PROSITE" id="PS51192"/>
    </source>
</evidence>
<dbReference type="InterPro" id="IPR027417">
    <property type="entry name" value="P-loop_NTPase"/>
</dbReference>
<dbReference type="Proteomes" id="UP000177039">
    <property type="component" value="Unassembled WGS sequence"/>
</dbReference>
<dbReference type="AlphaFoldDB" id="A0A1F5H523"/>
<dbReference type="GO" id="GO:0005829">
    <property type="term" value="C:cytosol"/>
    <property type="evidence" value="ECO:0007669"/>
    <property type="project" value="TreeGrafter"/>
</dbReference>
<protein>
    <recommendedName>
        <fullName evidence="1">Helicase ATP-binding domain-containing protein</fullName>
    </recommendedName>
</protein>
<dbReference type="GO" id="GO:0005524">
    <property type="term" value="F:ATP binding"/>
    <property type="evidence" value="ECO:0007669"/>
    <property type="project" value="UniProtKB-KW"/>
</dbReference>
<dbReference type="SUPFAM" id="SSF52540">
    <property type="entry name" value="P-loop containing nucleoside triphosphate hydrolases"/>
    <property type="match status" value="1"/>
</dbReference>
<evidence type="ECO:0000313" key="2">
    <source>
        <dbReference type="EMBL" id="OGD99266.1"/>
    </source>
</evidence>